<dbReference type="Gene3D" id="3.30.70.580">
    <property type="entry name" value="Pseudouridine synthase I, catalytic domain, N-terminal subdomain"/>
    <property type="match status" value="1"/>
</dbReference>
<proteinExistence type="inferred from homology"/>
<dbReference type="SMART" id="SM00363">
    <property type="entry name" value="S4"/>
    <property type="match status" value="1"/>
</dbReference>
<accession>A0A4U1BMQ8</accession>
<dbReference type="NCBIfam" id="TIGR00093">
    <property type="entry name" value="pseudouridine synthase"/>
    <property type="match status" value="1"/>
</dbReference>
<dbReference type="Proteomes" id="UP000305675">
    <property type="component" value="Unassembled WGS sequence"/>
</dbReference>
<evidence type="ECO:0000256" key="5">
    <source>
        <dbReference type="ARBA" id="ARBA00037590"/>
    </source>
</evidence>
<keyword evidence="10" id="KW-1185">Reference proteome</keyword>
<dbReference type="InterPro" id="IPR042092">
    <property type="entry name" value="PsdUridine_s_RsuA/RluB/E/F_cat"/>
</dbReference>
<dbReference type="FunFam" id="3.10.290.10:FF:000003">
    <property type="entry name" value="Pseudouridine synthase"/>
    <property type="match status" value="1"/>
</dbReference>
<dbReference type="InterPro" id="IPR018496">
    <property type="entry name" value="PsdUridine_synth_RsuA/RluB_CS"/>
</dbReference>
<keyword evidence="2 6" id="KW-0694">RNA-binding</keyword>
<organism evidence="9 10">
    <name type="scientific">Ferrimonas aestuarii</name>
    <dbReference type="NCBI Taxonomy" id="2569539"/>
    <lineage>
        <taxon>Bacteria</taxon>
        <taxon>Pseudomonadati</taxon>
        <taxon>Pseudomonadota</taxon>
        <taxon>Gammaproteobacteria</taxon>
        <taxon>Alteromonadales</taxon>
        <taxon>Ferrimonadaceae</taxon>
        <taxon>Ferrimonas</taxon>
    </lineage>
</organism>
<evidence type="ECO:0000256" key="4">
    <source>
        <dbReference type="ARBA" id="ARBA00036749"/>
    </source>
</evidence>
<evidence type="ECO:0000313" key="10">
    <source>
        <dbReference type="Proteomes" id="UP000305675"/>
    </source>
</evidence>
<evidence type="ECO:0000256" key="1">
    <source>
        <dbReference type="ARBA" id="ARBA00008348"/>
    </source>
</evidence>
<protein>
    <recommendedName>
        <fullName evidence="7">Pseudouridine synthase</fullName>
        <ecNumber evidence="7">5.4.99.-</ecNumber>
    </recommendedName>
</protein>
<dbReference type="GO" id="GO:0000455">
    <property type="term" value="P:enzyme-directed rRNA pseudouridine synthesis"/>
    <property type="evidence" value="ECO:0007669"/>
    <property type="project" value="UniProtKB-ARBA"/>
</dbReference>
<comment type="function">
    <text evidence="5">Responsible for synthesis of pseudouridine from uracil-516 in 16S ribosomal RNA.</text>
</comment>
<feature type="domain" description="RNA-binding S4" evidence="8">
    <location>
        <begin position="1"/>
        <end position="63"/>
    </location>
</feature>
<dbReference type="InterPro" id="IPR020103">
    <property type="entry name" value="PsdUridine_synth_cat_dom_sf"/>
</dbReference>
<dbReference type="Pfam" id="PF00849">
    <property type="entry name" value="PseudoU_synth_2"/>
    <property type="match status" value="1"/>
</dbReference>
<sequence length="229" mass="25982">MRLDKYLCGATELTRSQAKRLLKQGEVTVNEQIIKDAAFKVQPQDQVCIEGETISVRGQRYIMVHKPEGMVCSHIDDGGYPSVFNLLDEPKLDELKIVGRLDADTTGLVLLTSDGQWSHRITSPNSQCPKRYRVTLVHPIDDDAIDQLKQGVMLNGETDPVSGDVERISDNEIWLTISEGKYHQVKRMCAAVSNRVESLHRQQIGNLELDPILEEGEWRFLRDHEVSQF</sequence>
<evidence type="ECO:0000313" key="9">
    <source>
        <dbReference type="EMBL" id="TKB54949.1"/>
    </source>
</evidence>
<evidence type="ECO:0000256" key="6">
    <source>
        <dbReference type="PROSITE-ProRule" id="PRU00182"/>
    </source>
</evidence>
<dbReference type="GO" id="GO:0005829">
    <property type="term" value="C:cytosol"/>
    <property type="evidence" value="ECO:0007669"/>
    <property type="project" value="UniProtKB-ARBA"/>
</dbReference>
<evidence type="ECO:0000256" key="7">
    <source>
        <dbReference type="RuleBase" id="RU003887"/>
    </source>
</evidence>
<comment type="similarity">
    <text evidence="1 7">Belongs to the pseudouridine synthase RsuA family.</text>
</comment>
<comment type="catalytic activity">
    <reaction evidence="4">
        <text>uridine(516) in 16S rRNA = pseudouridine(516) in 16S rRNA</text>
        <dbReference type="Rhea" id="RHEA:38867"/>
        <dbReference type="Rhea" id="RHEA-COMP:10089"/>
        <dbReference type="Rhea" id="RHEA-COMP:10090"/>
        <dbReference type="ChEBI" id="CHEBI:65314"/>
        <dbReference type="ChEBI" id="CHEBI:65315"/>
        <dbReference type="EC" id="5.4.99.19"/>
    </reaction>
</comment>
<dbReference type="AlphaFoldDB" id="A0A4U1BMQ8"/>
<gene>
    <name evidence="9" type="ORF">FCL42_10295</name>
</gene>
<keyword evidence="3 7" id="KW-0413">Isomerase</keyword>
<dbReference type="RefSeq" id="WP_136863335.1">
    <property type="nucleotide sequence ID" value="NZ_SWCJ01000006.1"/>
</dbReference>
<dbReference type="CDD" id="cd02553">
    <property type="entry name" value="PseudoU_synth_RsuA"/>
    <property type="match status" value="1"/>
</dbReference>
<dbReference type="CDD" id="cd00165">
    <property type="entry name" value="S4"/>
    <property type="match status" value="1"/>
</dbReference>
<dbReference type="PROSITE" id="PS01149">
    <property type="entry name" value="PSI_RSU"/>
    <property type="match status" value="1"/>
</dbReference>
<reference evidence="9 10" key="1">
    <citation type="submission" date="2019-04" db="EMBL/GenBank/DDBJ databases">
        <authorList>
            <person name="Hwang J.C."/>
        </authorList>
    </citation>
    <scope>NUCLEOTIDE SEQUENCE [LARGE SCALE GENOMIC DNA]</scope>
    <source>
        <strain evidence="9 10">IMCC35002</strain>
    </source>
</reference>
<dbReference type="Gene3D" id="3.10.290.10">
    <property type="entry name" value="RNA-binding S4 domain"/>
    <property type="match status" value="1"/>
</dbReference>
<dbReference type="GO" id="GO:0003723">
    <property type="term" value="F:RNA binding"/>
    <property type="evidence" value="ECO:0007669"/>
    <property type="project" value="UniProtKB-KW"/>
</dbReference>
<dbReference type="InterPro" id="IPR050343">
    <property type="entry name" value="RsuA_PseudoU_synthase"/>
</dbReference>
<dbReference type="InterPro" id="IPR020094">
    <property type="entry name" value="TruA/RsuA/RluB/E/F_N"/>
</dbReference>
<dbReference type="InterPro" id="IPR036986">
    <property type="entry name" value="S4_RNA-bd_sf"/>
</dbReference>
<dbReference type="PANTHER" id="PTHR47683:SF4">
    <property type="entry name" value="PSEUDOURIDINE SYNTHASE"/>
    <property type="match status" value="1"/>
</dbReference>
<evidence type="ECO:0000259" key="8">
    <source>
        <dbReference type="SMART" id="SM00363"/>
    </source>
</evidence>
<dbReference type="Gene3D" id="3.30.70.1560">
    <property type="entry name" value="Alpha-L RNA-binding motif"/>
    <property type="match status" value="1"/>
</dbReference>
<dbReference type="Pfam" id="PF01479">
    <property type="entry name" value="S4"/>
    <property type="match status" value="1"/>
</dbReference>
<dbReference type="FunFam" id="3.30.70.1560:FF:000001">
    <property type="entry name" value="Pseudouridine synthase"/>
    <property type="match status" value="1"/>
</dbReference>
<comment type="caution">
    <text evidence="9">The sequence shown here is derived from an EMBL/GenBank/DDBJ whole genome shotgun (WGS) entry which is preliminary data.</text>
</comment>
<dbReference type="SUPFAM" id="SSF55120">
    <property type="entry name" value="Pseudouridine synthase"/>
    <property type="match status" value="1"/>
</dbReference>
<evidence type="ECO:0000256" key="3">
    <source>
        <dbReference type="ARBA" id="ARBA00023235"/>
    </source>
</evidence>
<dbReference type="EC" id="5.4.99.-" evidence="7"/>
<evidence type="ECO:0000256" key="2">
    <source>
        <dbReference type="ARBA" id="ARBA00022884"/>
    </source>
</evidence>
<dbReference type="SUPFAM" id="SSF55174">
    <property type="entry name" value="Alpha-L RNA-binding motif"/>
    <property type="match status" value="1"/>
</dbReference>
<dbReference type="OrthoDB" id="9807213at2"/>
<dbReference type="InterPro" id="IPR002942">
    <property type="entry name" value="S4_RNA-bd"/>
</dbReference>
<dbReference type="EMBL" id="SWCJ01000006">
    <property type="protein sequence ID" value="TKB54949.1"/>
    <property type="molecule type" value="Genomic_DNA"/>
</dbReference>
<dbReference type="InterPro" id="IPR000748">
    <property type="entry name" value="PsdUridine_synth_RsuA/RluB/E/F"/>
</dbReference>
<dbReference type="GO" id="GO:0160136">
    <property type="term" value="F:16S rRNA pseudouridine(516) synthase activity"/>
    <property type="evidence" value="ECO:0007669"/>
    <property type="project" value="UniProtKB-EC"/>
</dbReference>
<dbReference type="PROSITE" id="PS50889">
    <property type="entry name" value="S4"/>
    <property type="match status" value="1"/>
</dbReference>
<dbReference type="PANTHER" id="PTHR47683">
    <property type="entry name" value="PSEUDOURIDINE SYNTHASE FAMILY PROTEIN-RELATED"/>
    <property type="match status" value="1"/>
</dbReference>
<dbReference type="InterPro" id="IPR006145">
    <property type="entry name" value="PsdUridine_synth_RsuA/RluA"/>
</dbReference>
<name>A0A4U1BMQ8_9GAMM</name>